<evidence type="ECO:0000256" key="3">
    <source>
        <dbReference type="ARBA" id="ARBA00022692"/>
    </source>
</evidence>
<evidence type="ECO:0000256" key="6">
    <source>
        <dbReference type="ARBA" id="ARBA00022989"/>
    </source>
</evidence>
<evidence type="ECO:0000313" key="11">
    <source>
        <dbReference type="EMBL" id="KAF5916977.1"/>
    </source>
</evidence>
<dbReference type="AlphaFoldDB" id="A0A7J7EMP7"/>
<evidence type="ECO:0000256" key="7">
    <source>
        <dbReference type="ARBA" id="ARBA00023136"/>
    </source>
</evidence>
<evidence type="ECO:0000313" key="12">
    <source>
        <dbReference type="Proteomes" id="UP000551758"/>
    </source>
</evidence>
<dbReference type="PANTHER" id="PTHR11738:SF179">
    <property type="entry name" value="LEUKOCYTE IMMUNOGLOBULIN-LIKE RECEPTOR SUBFAMILY A MEMBER 5"/>
    <property type="match status" value="1"/>
</dbReference>
<dbReference type="Proteomes" id="UP000551758">
    <property type="component" value="Unassembled WGS sequence"/>
</dbReference>
<protein>
    <recommendedName>
        <fullName evidence="13">Ig-like domain-containing protein</fullName>
    </recommendedName>
</protein>
<evidence type="ECO:0008006" key="13">
    <source>
        <dbReference type="Google" id="ProtNLM"/>
    </source>
</evidence>
<dbReference type="InterPro" id="IPR036179">
    <property type="entry name" value="Ig-like_dom_sf"/>
</dbReference>
<keyword evidence="4" id="KW-0732">Signal</keyword>
<keyword evidence="2" id="KW-1003">Cell membrane</keyword>
<organism evidence="11 12">
    <name type="scientific">Diceros bicornis minor</name>
    <name type="common">South-central black rhinoceros</name>
    <dbReference type="NCBI Taxonomy" id="77932"/>
    <lineage>
        <taxon>Eukaryota</taxon>
        <taxon>Metazoa</taxon>
        <taxon>Chordata</taxon>
        <taxon>Craniata</taxon>
        <taxon>Vertebrata</taxon>
        <taxon>Euteleostomi</taxon>
        <taxon>Mammalia</taxon>
        <taxon>Eutheria</taxon>
        <taxon>Laurasiatheria</taxon>
        <taxon>Perissodactyla</taxon>
        <taxon>Rhinocerotidae</taxon>
        <taxon>Diceros</taxon>
    </lineage>
</organism>
<name>A0A7J7EMP7_DICBM</name>
<keyword evidence="6" id="KW-1133">Transmembrane helix</keyword>
<keyword evidence="8" id="KW-1015">Disulfide bond</keyword>
<dbReference type="PANTHER" id="PTHR11738">
    <property type="entry name" value="MHC CLASS I NK CELL RECEPTOR"/>
    <property type="match status" value="1"/>
</dbReference>
<keyword evidence="7" id="KW-0472">Membrane</keyword>
<dbReference type="InterPro" id="IPR013783">
    <property type="entry name" value="Ig-like_fold"/>
</dbReference>
<dbReference type="GO" id="GO:0005886">
    <property type="term" value="C:plasma membrane"/>
    <property type="evidence" value="ECO:0007669"/>
    <property type="project" value="UniProtKB-SubCell"/>
</dbReference>
<keyword evidence="12" id="KW-1185">Reference proteome</keyword>
<sequence>TLSKPIVWAEPSSLIPWEALIQNPLDPRDKAKFSIPHVAEQDAGKYHCYYLSRTGLSEHTDPLVLVVTDERTLRGPSIRSALTKGVCSQGRVASHSPALGDMREV</sequence>
<keyword evidence="10" id="KW-0393">Immunoglobulin domain</keyword>
<evidence type="ECO:0000256" key="4">
    <source>
        <dbReference type="ARBA" id="ARBA00022729"/>
    </source>
</evidence>
<dbReference type="EMBL" id="JACDTQ010002604">
    <property type="protein sequence ID" value="KAF5916977.1"/>
    <property type="molecule type" value="Genomic_DNA"/>
</dbReference>
<feature type="non-terminal residue" evidence="11">
    <location>
        <position position="105"/>
    </location>
</feature>
<dbReference type="Gene3D" id="2.60.40.10">
    <property type="entry name" value="Immunoglobulins"/>
    <property type="match status" value="1"/>
</dbReference>
<evidence type="ECO:0000256" key="8">
    <source>
        <dbReference type="ARBA" id="ARBA00023157"/>
    </source>
</evidence>
<evidence type="ECO:0000256" key="2">
    <source>
        <dbReference type="ARBA" id="ARBA00022475"/>
    </source>
</evidence>
<evidence type="ECO:0000256" key="1">
    <source>
        <dbReference type="ARBA" id="ARBA00004162"/>
    </source>
</evidence>
<keyword evidence="3" id="KW-0812">Transmembrane</keyword>
<evidence type="ECO:0000256" key="9">
    <source>
        <dbReference type="ARBA" id="ARBA00023180"/>
    </source>
</evidence>
<evidence type="ECO:0000256" key="5">
    <source>
        <dbReference type="ARBA" id="ARBA00022737"/>
    </source>
</evidence>
<dbReference type="InterPro" id="IPR050412">
    <property type="entry name" value="Ig-like_Receptors_ImmuneReg"/>
</dbReference>
<comment type="subcellular location">
    <subcellularLocation>
        <location evidence="1">Cell membrane</location>
        <topology evidence="1">Single-pass membrane protein</topology>
    </subcellularLocation>
</comment>
<comment type="caution">
    <text evidence="11">The sequence shown here is derived from an EMBL/GenBank/DDBJ whole genome shotgun (WGS) entry which is preliminary data.</text>
</comment>
<reference evidence="11 12" key="1">
    <citation type="journal article" date="2020" name="Mol. Biol. Evol.">
        <title>Interspecific Gene Flow and the Evolution of Specialization in Black and White Rhinoceros.</title>
        <authorList>
            <person name="Moodley Y."/>
            <person name="Westbury M.V."/>
            <person name="Russo I.M."/>
            <person name="Gopalakrishnan S."/>
            <person name="Rakotoarivelo A."/>
            <person name="Olsen R.A."/>
            <person name="Prost S."/>
            <person name="Tunstall T."/>
            <person name="Ryder O.A."/>
            <person name="Dalen L."/>
            <person name="Bruford M.W."/>
        </authorList>
    </citation>
    <scope>NUCLEOTIDE SEQUENCE [LARGE SCALE GENOMIC DNA]</scope>
    <source>
        <strain evidence="11">SBR-YM</strain>
        <tissue evidence="11">Skin</tissue>
    </source>
</reference>
<gene>
    <name evidence="11" type="ORF">HPG69_013899</name>
</gene>
<dbReference type="SUPFAM" id="SSF48726">
    <property type="entry name" value="Immunoglobulin"/>
    <property type="match status" value="1"/>
</dbReference>
<keyword evidence="5" id="KW-0677">Repeat</keyword>
<keyword evidence="9" id="KW-0325">Glycoprotein</keyword>
<evidence type="ECO:0000256" key="10">
    <source>
        <dbReference type="ARBA" id="ARBA00023319"/>
    </source>
</evidence>
<dbReference type="GO" id="GO:0002764">
    <property type="term" value="P:immune response-regulating signaling pathway"/>
    <property type="evidence" value="ECO:0007669"/>
    <property type="project" value="TreeGrafter"/>
</dbReference>
<accession>A0A7J7EMP7</accession>
<proteinExistence type="predicted"/>